<evidence type="ECO:0000256" key="4">
    <source>
        <dbReference type="ARBA" id="ARBA00022603"/>
    </source>
</evidence>
<dbReference type="SUPFAM" id="SSF53155">
    <property type="entry name" value="Methylated DNA-protein cysteine methyltransferase domain"/>
    <property type="match status" value="1"/>
</dbReference>
<keyword evidence="6 9" id="KW-0227">DNA damage</keyword>
<dbReference type="Gene3D" id="1.10.10.10">
    <property type="entry name" value="Winged helix-like DNA-binding domain superfamily/Winged helix DNA-binding domain"/>
    <property type="match status" value="1"/>
</dbReference>
<keyword evidence="4 9" id="KW-0489">Methyltransferase</keyword>
<feature type="domain" description="Methylated-DNA-[protein]-cysteine S-methyltransferase DNA binding" evidence="10">
    <location>
        <begin position="78"/>
        <end position="157"/>
    </location>
</feature>
<dbReference type="EMBL" id="CP029803">
    <property type="protein sequence ID" value="AWT59610.1"/>
    <property type="molecule type" value="Genomic_DNA"/>
</dbReference>
<dbReference type="InterPro" id="IPR014048">
    <property type="entry name" value="MethylDNA_cys_MeTrfase_DNA-bd"/>
</dbReference>
<dbReference type="InterPro" id="IPR036217">
    <property type="entry name" value="MethylDNA_cys_MeTrfase_DNAb"/>
</dbReference>
<dbReference type="Proteomes" id="UP000247465">
    <property type="component" value="Chromosome"/>
</dbReference>
<comment type="similarity">
    <text evidence="2 9">Belongs to the MGMT family.</text>
</comment>
<dbReference type="GO" id="GO:0003908">
    <property type="term" value="F:methylated-DNA-[protein]-cysteine S-methyltransferase activity"/>
    <property type="evidence" value="ECO:0007669"/>
    <property type="project" value="UniProtKB-UniRule"/>
</dbReference>
<evidence type="ECO:0000313" key="12">
    <source>
        <dbReference type="EMBL" id="AWT59610.1"/>
    </source>
</evidence>
<dbReference type="PANTHER" id="PTHR10815:SF5">
    <property type="entry name" value="METHYLATED-DNA--PROTEIN-CYSTEINE METHYLTRANSFERASE"/>
    <property type="match status" value="1"/>
</dbReference>
<evidence type="ECO:0000256" key="2">
    <source>
        <dbReference type="ARBA" id="ARBA00008711"/>
    </source>
</evidence>
<dbReference type="KEGG" id="mtar:DF168_00802"/>
<evidence type="ECO:0000259" key="11">
    <source>
        <dbReference type="Pfam" id="PF02870"/>
    </source>
</evidence>
<comment type="catalytic activity">
    <reaction evidence="8 9">
        <text>a 6-O-methyl-2'-deoxyguanosine in DNA + L-cysteinyl-[protein] = S-methyl-L-cysteinyl-[protein] + a 2'-deoxyguanosine in DNA</text>
        <dbReference type="Rhea" id="RHEA:24000"/>
        <dbReference type="Rhea" id="RHEA-COMP:10131"/>
        <dbReference type="Rhea" id="RHEA-COMP:10132"/>
        <dbReference type="Rhea" id="RHEA-COMP:11367"/>
        <dbReference type="Rhea" id="RHEA-COMP:11368"/>
        <dbReference type="ChEBI" id="CHEBI:29950"/>
        <dbReference type="ChEBI" id="CHEBI:82612"/>
        <dbReference type="ChEBI" id="CHEBI:85445"/>
        <dbReference type="ChEBI" id="CHEBI:85448"/>
        <dbReference type="EC" id="2.1.1.63"/>
    </reaction>
</comment>
<feature type="active site" description="Nucleophile; methyl group acceptor" evidence="9">
    <location>
        <position position="129"/>
    </location>
</feature>
<keyword evidence="5 9" id="KW-0808">Transferase</keyword>
<dbReference type="InterPro" id="IPR001497">
    <property type="entry name" value="MethylDNA_cys_MeTrfase_AS"/>
</dbReference>
<comment type="function">
    <text evidence="9">Involved in the cellular defense against the biological effects of O6-methylguanine (O6-MeG) and O4-methylthymine (O4-MeT) in DNA. Repairs the methylated nucleobase in DNA by stoichiometrically transferring the methyl group to a cysteine residue in the enzyme. This is a suicide reaction: the enzyme is irreversibly inactivated.</text>
</comment>
<dbReference type="InterPro" id="IPR023546">
    <property type="entry name" value="MGMT"/>
</dbReference>
<dbReference type="PANTHER" id="PTHR10815">
    <property type="entry name" value="METHYLATED-DNA--PROTEIN-CYSTEINE METHYLTRANSFERASE"/>
    <property type="match status" value="1"/>
</dbReference>
<dbReference type="InterPro" id="IPR008332">
    <property type="entry name" value="MethylG_MeTrfase_N"/>
</dbReference>
<organism evidence="12 13">
    <name type="scientific">Candidatus Moanibacter tarae</name>
    <dbReference type="NCBI Taxonomy" id="2200854"/>
    <lineage>
        <taxon>Bacteria</taxon>
        <taxon>Pseudomonadati</taxon>
        <taxon>Verrucomicrobiota</taxon>
        <taxon>Opitutia</taxon>
        <taxon>Puniceicoccales</taxon>
        <taxon>Puniceicoccales incertae sedis</taxon>
        <taxon>Candidatus Moanibacter</taxon>
    </lineage>
</organism>
<dbReference type="InterPro" id="IPR036388">
    <property type="entry name" value="WH-like_DNA-bd_sf"/>
</dbReference>
<dbReference type="CDD" id="cd06445">
    <property type="entry name" value="ATase"/>
    <property type="match status" value="1"/>
</dbReference>
<evidence type="ECO:0000256" key="7">
    <source>
        <dbReference type="ARBA" id="ARBA00023204"/>
    </source>
</evidence>
<dbReference type="Pfam" id="PF01035">
    <property type="entry name" value="DNA_binding_1"/>
    <property type="match status" value="1"/>
</dbReference>
<evidence type="ECO:0000256" key="1">
    <source>
        <dbReference type="ARBA" id="ARBA00001286"/>
    </source>
</evidence>
<name>A0A2Z4AL80_9BACT</name>
<dbReference type="Gene3D" id="3.30.160.70">
    <property type="entry name" value="Methylated DNA-protein cysteine methyltransferase domain"/>
    <property type="match status" value="1"/>
</dbReference>
<dbReference type="PROSITE" id="PS00374">
    <property type="entry name" value="MGMT"/>
    <property type="match status" value="1"/>
</dbReference>
<reference evidence="12 13" key="1">
    <citation type="submission" date="2018-06" db="EMBL/GenBank/DDBJ databases">
        <title>Draft Genome Sequence of a Novel Marine Bacterium Related to the Verrucomicrobia.</title>
        <authorList>
            <person name="Vosseberg J."/>
            <person name="Martijn J."/>
            <person name="Ettema T.J.G."/>
        </authorList>
    </citation>
    <scope>NUCLEOTIDE SEQUENCE [LARGE SCALE GENOMIC DNA]</scope>
    <source>
        <strain evidence="12">TARA_B100001123</strain>
    </source>
</reference>
<dbReference type="EC" id="2.1.1.63" evidence="9"/>
<feature type="domain" description="Methylguanine DNA methyltransferase ribonuclease-like" evidence="11">
    <location>
        <begin position="7"/>
        <end position="74"/>
    </location>
</feature>
<dbReference type="Pfam" id="PF02870">
    <property type="entry name" value="Methyltransf_1N"/>
    <property type="match status" value="1"/>
</dbReference>
<dbReference type="GO" id="GO:0006307">
    <property type="term" value="P:DNA alkylation repair"/>
    <property type="evidence" value="ECO:0007669"/>
    <property type="project" value="UniProtKB-UniRule"/>
</dbReference>
<evidence type="ECO:0000256" key="3">
    <source>
        <dbReference type="ARBA" id="ARBA00022490"/>
    </source>
</evidence>
<protein>
    <recommendedName>
        <fullName evidence="9">Methylated-DNA--protein-cysteine methyltransferase</fullName>
        <ecNumber evidence="9">2.1.1.63</ecNumber>
    </recommendedName>
    <alternativeName>
        <fullName evidence="9">6-O-methylguanine-DNA methyltransferase</fullName>
        <shortName evidence="9">MGMT</shortName>
    </alternativeName>
    <alternativeName>
        <fullName evidence="9">O-6-methylguanine-DNA-alkyltransferase</fullName>
    </alternativeName>
</protein>
<accession>A0A2Z4AL80</accession>
<dbReference type="FunFam" id="1.10.10.10:FF:000214">
    <property type="entry name" value="Methylated-DNA--protein-cysteine methyltransferase"/>
    <property type="match status" value="1"/>
</dbReference>
<dbReference type="HAMAP" id="MF_00772">
    <property type="entry name" value="OGT"/>
    <property type="match status" value="1"/>
</dbReference>
<evidence type="ECO:0000259" key="10">
    <source>
        <dbReference type="Pfam" id="PF01035"/>
    </source>
</evidence>
<comment type="miscellaneous">
    <text evidence="9">This enzyme catalyzes only one turnover and therefore is not strictly catalytic. According to one definition, an enzyme is a biocatalyst that acts repeatedly and over many reaction cycles.</text>
</comment>
<sequence>MDRVISAFFKSPIGNLLAVKGNGGFTSLNLLKNCRKIPLKIKLQTPKPEFEDLFDQLTAYFSGTLRTFKVSLDPKGTPFQVNVWKALNSIPYGSTISYKTLAQKIGTPGGARAIGAANRENPLLIIVPCHRVIGSDGNLTGYSAGLDIKKALLEHEKGNLGAKTHTEQQKSFNR</sequence>
<dbReference type="GO" id="GO:0005737">
    <property type="term" value="C:cytoplasm"/>
    <property type="evidence" value="ECO:0007669"/>
    <property type="project" value="UniProtKB-SubCell"/>
</dbReference>
<dbReference type="GO" id="GO:0032259">
    <property type="term" value="P:methylation"/>
    <property type="evidence" value="ECO:0007669"/>
    <property type="project" value="UniProtKB-KW"/>
</dbReference>
<evidence type="ECO:0000256" key="8">
    <source>
        <dbReference type="ARBA" id="ARBA00049348"/>
    </source>
</evidence>
<evidence type="ECO:0000256" key="6">
    <source>
        <dbReference type="ARBA" id="ARBA00022763"/>
    </source>
</evidence>
<evidence type="ECO:0000256" key="9">
    <source>
        <dbReference type="HAMAP-Rule" id="MF_00772"/>
    </source>
</evidence>
<comment type="subcellular location">
    <subcellularLocation>
        <location evidence="9">Cytoplasm</location>
    </subcellularLocation>
</comment>
<proteinExistence type="inferred from homology"/>
<comment type="catalytic activity">
    <reaction evidence="1 9">
        <text>a 4-O-methyl-thymidine in DNA + L-cysteinyl-[protein] = a thymidine in DNA + S-methyl-L-cysteinyl-[protein]</text>
        <dbReference type="Rhea" id="RHEA:53428"/>
        <dbReference type="Rhea" id="RHEA-COMP:10131"/>
        <dbReference type="Rhea" id="RHEA-COMP:10132"/>
        <dbReference type="Rhea" id="RHEA-COMP:13555"/>
        <dbReference type="Rhea" id="RHEA-COMP:13556"/>
        <dbReference type="ChEBI" id="CHEBI:29950"/>
        <dbReference type="ChEBI" id="CHEBI:82612"/>
        <dbReference type="ChEBI" id="CHEBI:137386"/>
        <dbReference type="ChEBI" id="CHEBI:137387"/>
        <dbReference type="EC" id="2.1.1.63"/>
    </reaction>
</comment>
<evidence type="ECO:0000313" key="13">
    <source>
        <dbReference type="Proteomes" id="UP000247465"/>
    </source>
</evidence>
<gene>
    <name evidence="12" type="primary">ogt</name>
    <name evidence="12" type="ORF">DF168_00802</name>
</gene>
<dbReference type="NCBIfam" id="TIGR00589">
    <property type="entry name" value="ogt"/>
    <property type="match status" value="1"/>
</dbReference>
<keyword evidence="7 9" id="KW-0234">DNA repair</keyword>
<dbReference type="InterPro" id="IPR036631">
    <property type="entry name" value="MGMT_N_sf"/>
</dbReference>
<dbReference type="SUPFAM" id="SSF46767">
    <property type="entry name" value="Methylated DNA-protein cysteine methyltransferase, C-terminal domain"/>
    <property type="match status" value="1"/>
</dbReference>
<keyword evidence="3 9" id="KW-0963">Cytoplasm</keyword>
<evidence type="ECO:0000256" key="5">
    <source>
        <dbReference type="ARBA" id="ARBA00022679"/>
    </source>
</evidence>
<dbReference type="AlphaFoldDB" id="A0A2Z4AL80"/>